<proteinExistence type="predicted"/>
<name>A0A1J1ID19_9DIPT</name>
<dbReference type="OrthoDB" id="17907at2759"/>
<accession>A0A1J1ID19</accession>
<dbReference type="AlphaFoldDB" id="A0A1J1ID19"/>
<protein>
    <submittedName>
        <fullName evidence="1">CLUMA_CG011546, isoform A</fullName>
    </submittedName>
</protein>
<evidence type="ECO:0000313" key="2">
    <source>
        <dbReference type="Proteomes" id="UP000183832"/>
    </source>
</evidence>
<keyword evidence="2" id="KW-1185">Reference proteome</keyword>
<reference evidence="1 2" key="1">
    <citation type="submission" date="2015-04" db="EMBL/GenBank/DDBJ databases">
        <authorList>
            <person name="Syromyatnikov M.Y."/>
            <person name="Popov V.N."/>
        </authorList>
    </citation>
    <scope>NUCLEOTIDE SEQUENCE [LARGE SCALE GENOMIC DNA]</scope>
</reference>
<dbReference type="Proteomes" id="UP000183832">
    <property type="component" value="Unassembled WGS sequence"/>
</dbReference>
<dbReference type="EMBL" id="CVRI01000047">
    <property type="protein sequence ID" value="CRK98181.1"/>
    <property type="molecule type" value="Genomic_DNA"/>
</dbReference>
<evidence type="ECO:0000313" key="1">
    <source>
        <dbReference type="EMBL" id="CRK98181.1"/>
    </source>
</evidence>
<gene>
    <name evidence="1" type="ORF">CLUMA_CG011546</name>
</gene>
<sequence>MKKLERLKVIKIKSTRMEHTSYMDDLKSQLETISEALIQSAAHSVLGQCSQEILDSSTEKLVIMSKLIC</sequence>
<organism evidence="1 2">
    <name type="scientific">Clunio marinus</name>
    <dbReference type="NCBI Taxonomy" id="568069"/>
    <lineage>
        <taxon>Eukaryota</taxon>
        <taxon>Metazoa</taxon>
        <taxon>Ecdysozoa</taxon>
        <taxon>Arthropoda</taxon>
        <taxon>Hexapoda</taxon>
        <taxon>Insecta</taxon>
        <taxon>Pterygota</taxon>
        <taxon>Neoptera</taxon>
        <taxon>Endopterygota</taxon>
        <taxon>Diptera</taxon>
        <taxon>Nematocera</taxon>
        <taxon>Chironomoidea</taxon>
        <taxon>Chironomidae</taxon>
        <taxon>Clunio</taxon>
    </lineage>
</organism>